<name>A0A7X2IY65_9BACI</name>
<accession>A0A7X2IY65</accession>
<feature type="domain" description="CobW C-terminal" evidence="6">
    <location>
        <begin position="218"/>
        <end position="303"/>
    </location>
</feature>
<dbReference type="Pfam" id="PF07683">
    <property type="entry name" value="CobW_C"/>
    <property type="match status" value="1"/>
</dbReference>
<dbReference type="AlphaFoldDB" id="A0A7X2IY65"/>
<keyword evidence="8" id="KW-1185">Reference proteome</keyword>
<comment type="catalytic activity">
    <reaction evidence="5">
        <text>GTP + H2O = GDP + phosphate + H(+)</text>
        <dbReference type="Rhea" id="RHEA:19669"/>
        <dbReference type="ChEBI" id="CHEBI:15377"/>
        <dbReference type="ChEBI" id="CHEBI:15378"/>
        <dbReference type="ChEBI" id="CHEBI:37565"/>
        <dbReference type="ChEBI" id="CHEBI:43474"/>
        <dbReference type="ChEBI" id="CHEBI:58189"/>
    </reaction>
    <physiologicalReaction direction="left-to-right" evidence="5">
        <dbReference type="Rhea" id="RHEA:19670"/>
    </physiologicalReaction>
</comment>
<dbReference type="GO" id="GO:0000166">
    <property type="term" value="F:nucleotide binding"/>
    <property type="evidence" value="ECO:0007669"/>
    <property type="project" value="UniProtKB-KW"/>
</dbReference>
<comment type="similarity">
    <text evidence="4">Belongs to the SIMIBI class G3E GTPase family. ZNG1 subfamily.</text>
</comment>
<dbReference type="Proteomes" id="UP000448867">
    <property type="component" value="Unassembled WGS sequence"/>
</dbReference>
<dbReference type="PANTHER" id="PTHR13748:SF62">
    <property type="entry name" value="COBW DOMAIN-CONTAINING PROTEIN"/>
    <property type="match status" value="1"/>
</dbReference>
<evidence type="ECO:0000256" key="4">
    <source>
        <dbReference type="ARBA" id="ARBA00034320"/>
    </source>
</evidence>
<dbReference type="PANTHER" id="PTHR13748">
    <property type="entry name" value="COBW-RELATED"/>
    <property type="match status" value="1"/>
</dbReference>
<evidence type="ECO:0000313" key="7">
    <source>
        <dbReference type="EMBL" id="MRX71637.1"/>
    </source>
</evidence>
<evidence type="ECO:0000313" key="8">
    <source>
        <dbReference type="Proteomes" id="UP000448867"/>
    </source>
</evidence>
<evidence type="ECO:0000256" key="2">
    <source>
        <dbReference type="ARBA" id="ARBA00022801"/>
    </source>
</evidence>
<dbReference type="GO" id="GO:0016787">
    <property type="term" value="F:hydrolase activity"/>
    <property type="evidence" value="ECO:0007669"/>
    <property type="project" value="UniProtKB-KW"/>
</dbReference>
<dbReference type="Gene3D" id="3.40.50.300">
    <property type="entry name" value="P-loop containing nucleotide triphosphate hydrolases"/>
    <property type="match status" value="1"/>
</dbReference>
<sequence length="308" mass="35089">MEKIEVYILSGFLGAGKTTLLTNILKQEKEQNRKIAVVMNELGKISIDSNAVPEDTPLKELLNGCVCCTISGQLEAHLQGLIQQHELDAIYIETTGIAHPVEVLDACLSPLFAEKLDMRSIVTLVDALRWNDRSSLSVQLRQLLLEQVKHADTVLLNKSDSLTESQKASVVMELQTLNSSGRILLTEYANIKLSDFQSVKRKKSEEHVVLHAEKSLRMRSYVHTFTCPVDLEKFEEFLRNMPDNIYRIKGYLSFSKSRDMYLFQYSYGTPVYLKEELVIKNTLVFIGENLEVELLKRNLKDLEMTLDS</sequence>
<dbReference type="GO" id="GO:0005737">
    <property type="term" value="C:cytoplasm"/>
    <property type="evidence" value="ECO:0007669"/>
    <property type="project" value="TreeGrafter"/>
</dbReference>
<dbReference type="SUPFAM" id="SSF52540">
    <property type="entry name" value="P-loop containing nucleoside triphosphate hydrolases"/>
    <property type="match status" value="1"/>
</dbReference>
<evidence type="ECO:0000256" key="5">
    <source>
        <dbReference type="ARBA" id="ARBA00049117"/>
    </source>
</evidence>
<dbReference type="InterPro" id="IPR011629">
    <property type="entry name" value="CobW-like_C"/>
</dbReference>
<dbReference type="InterPro" id="IPR036627">
    <property type="entry name" value="CobW-likC_sf"/>
</dbReference>
<dbReference type="EMBL" id="WKKI01000006">
    <property type="protein sequence ID" value="MRX71637.1"/>
    <property type="molecule type" value="Genomic_DNA"/>
</dbReference>
<dbReference type="InterPro" id="IPR027417">
    <property type="entry name" value="P-loop_NTPase"/>
</dbReference>
<gene>
    <name evidence="7" type="ORF">GJU40_05540</name>
</gene>
<dbReference type="InterPro" id="IPR003495">
    <property type="entry name" value="CobW/HypB/UreG_nucleotide-bd"/>
</dbReference>
<dbReference type="CDD" id="cd03112">
    <property type="entry name" value="CobW-like"/>
    <property type="match status" value="1"/>
</dbReference>
<keyword evidence="2" id="KW-0378">Hydrolase</keyword>
<proteinExistence type="inferred from homology"/>
<comment type="caution">
    <text evidence="7">The sequence shown here is derived from an EMBL/GenBank/DDBJ whole genome shotgun (WGS) entry which is preliminary data.</text>
</comment>
<evidence type="ECO:0000256" key="1">
    <source>
        <dbReference type="ARBA" id="ARBA00022741"/>
    </source>
</evidence>
<dbReference type="Gene3D" id="3.30.1220.10">
    <property type="entry name" value="CobW-like, C-terminal domain"/>
    <property type="match status" value="1"/>
</dbReference>
<reference evidence="7 8" key="1">
    <citation type="submission" date="2019-11" db="EMBL/GenBank/DDBJ databases">
        <title>Bacillus lacus genome.</title>
        <authorList>
            <person name="Allen C.J."/>
            <person name="Newman J.D."/>
        </authorList>
    </citation>
    <scope>NUCLEOTIDE SEQUENCE [LARGE SCALE GENOMIC DNA]</scope>
    <source>
        <strain evidence="7 8">KCTC 33946</strain>
    </source>
</reference>
<keyword evidence="1" id="KW-0547">Nucleotide-binding</keyword>
<dbReference type="SUPFAM" id="SSF90002">
    <property type="entry name" value="Hypothetical protein YjiA, C-terminal domain"/>
    <property type="match status" value="1"/>
</dbReference>
<dbReference type="SMART" id="SM00833">
    <property type="entry name" value="CobW_C"/>
    <property type="match status" value="1"/>
</dbReference>
<dbReference type="OrthoDB" id="9808822at2"/>
<dbReference type="InterPro" id="IPR051316">
    <property type="entry name" value="Zinc-reg_GTPase_activator"/>
</dbReference>
<evidence type="ECO:0000259" key="6">
    <source>
        <dbReference type="SMART" id="SM00833"/>
    </source>
</evidence>
<evidence type="ECO:0000256" key="3">
    <source>
        <dbReference type="ARBA" id="ARBA00023186"/>
    </source>
</evidence>
<dbReference type="RefSeq" id="WP_154306773.1">
    <property type="nucleotide sequence ID" value="NZ_WKKI01000006.1"/>
</dbReference>
<organism evidence="7 8">
    <name type="scientific">Metabacillus lacus</name>
    <dbReference type="NCBI Taxonomy" id="1983721"/>
    <lineage>
        <taxon>Bacteria</taxon>
        <taxon>Bacillati</taxon>
        <taxon>Bacillota</taxon>
        <taxon>Bacilli</taxon>
        <taxon>Bacillales</taxon>
        <taxon>Bacillaceae</taxon>
        <taxon>Metabacillus</taxon>
    </lineage>
</organism>
<dbReference type="Pfam" id="PF02492">
    <property type="entry name" value="cobW"/>
    <property type="match status" value="1"/>
</dbReference>
<protein>
    <submittedName>
        <fullName evidence="7">GTP-binding protein</fullName>
    </submittedName>
</protein>
<keyword evidence="3" id="KW-0143">Chaperone</keyword>